<gene>
    <name evidence="4" type="ORF">C0081_03795</name>
</gene>
<dbReference type="InterPro" id="IPR002347">
    <property type="entry name" value="SDR_fam"/>
</dbReference>
<organism evidence="4 5">
    <name type="scientific">Cohaesibacter celericrescens</name>
    <dbReference type="NCBI Taxonomy" id="2067669"/>
    <lineage>
        <taxon>Bacteria</taxon>
        <taxon>Pseudomonadati</taxon>
        <taxon>Pseudomonadota</taxon>
        <taxon>Alphaproteobacteria</taxon>
        <taxon>Hyphomicrobiales</taxon>
        <taxon>Cohaesibacteraceae</taxon>
    </lineage>
</organism>
<dbReference type="PANTHER" id="PTHR43086:SF3">
    <property type="entry name" value="NADP-DEPENDENT 3-HYDROXY ACID DEHYDROGENASE YDFG"/>
    <property type="match status" value="1"/>
</dbReference>
<accession>A0A2N5XVR0</accession>
<dbReference type="Gene3D" id="3.40.50.720">
    <property type="entry name" value="NAD(P)-binding Rossmann-like Domain"/>
    <property type="match status" value="1"/>
</dbReference>
<dbReference type="OrthoDB" id="658698at2"/>
<dbReference type="Proteomes" id="UP000234881">
    <property type="component" value="Unassembled WGS sequence"/>
</dbReference>
<dbReference type="InterPro" id="IPR036291">
    <property type="entry name" value="NAD(P)-bd_dom_sf"/>
</dbReference>
<name>A0A2N5XVR0_9HYPH</name>
<evidence type="ECO:0000256" key="3">
    <source>
        <dbReference type="RuleBase" id="RU000363"/>
    </source>
</evidence>
<keyword evidence="5" id="KW-1185">Reference proteome</keyword>
<dbReference type="AlphaFoldDB" id="A0A2N5XVR0"/>
<protein>
    <submittedName>
        <fullName evidence="4">Oxidoreductase</fullName>
    </submittedName>
</protein>
<evidence type="ECO:0000256" key="2">
    <source>
        <dbReference type="ARBA" id="ARBA00023002"/>
    </source>
</evidence>
<sequence>MAFSDYKVALVTGASGGIGSAITERFAQEGLTVHAIGRNQDKLEELASRVKCVPHAIDISDTAAYRELLKSLEVDVIVNNAGVDHKGSIHTLSADQIDAQVTINFGAVLHGIGAVLPGMIERDRGHIINITSIAAAYPFKSNTVYHATKAGVRALTNQLRTDVLGKRIRVTEICPARVATEIFGKVHGNPKQAQKDFVEGYEILQPKDIANAIGDAVGAPSYANISCLEILPTFQAVGGLEFIRHTADDAGGKD</sequence>
<reference evidence="4 5" key="1">
    <citation type="submission" date="2018-01" db="EMBL/GenBank/DDBJ databases">
        <title>The draft genome sequence of Cohaesibacter sp. H1304.</title>
        <authorList>
            <person name="Wang N.-N."/>
            <person name="Du Z.-J."/>
        </authorList>
    </citation>
    <scope>NUCLEOTIDE SEQUENCE [LARGE SCALE GENOMIC DNA]</scope>
    <source>
        <strain evidence="4 5">H1304</strain>
    </source>
</reference>
<dbReference type="EMBL" id="PKUQ01000003">
    <property type="protein sequence ID" value="PLW78592.1"/>
    <property type="molecule type" value="Genomic_DNA"/>
</dbReference>
<proteinExistence type="inferred from homology"/>
<dbReference type="FunFam" id="3.40.50.720:FF:000047">
    <property type="entry name" value="NADP-dependent L-serine/L-allo-threonine dehydrogenase"/>
    <property type="match status" value="1"/>
</dbReference>
<dbReference type="Pfam" id="PF00106">
    <property type="entry name" value="adh_short"/>
    <property type="match status" value="1"/>
</dbReference>
<comment type="caution">
    <text evidence="4">The sequence shown here is derived from an EMBL/GenBank/DDBJ whole genome shotgun (WGS) entry which is preliminary data.</text>
</comment>
<dbReference type="GO" id="GO:0030497">
    <property type="term" value="P:fatty acid elongation"/>
    <property type="evidence" value="ECO:0007669"/>
    <property type="project" value="TreeGrafter"/>
</dbReference>
<evidence type="ECO:0000313" key="4">
    <source>
        <dbReference type="EMBL" id="PLW78592.1"/>
    </source>
</evidence>
<comment type="similarity">
    <text evidence="1 3">Belongs to the short-chain dehydrogenases/reductases (SDR) family.</text>
</comment>
<keyword evidence="2" id="KW-0560">Oxidoreductase</keyword>
<evidence type="ECO:0000256" key="1">
    <source>
        <dbReference type="ARBA" id="ARBA00006484"/>
    </source>
</evidence>
<dbReference type="GO" id="GO:0016616">
    <property type="term" value="F:oxidoreductase activity, acting on the CH-OH group of donors, NAD or NADP as acceptor"/>
    <property type="evidence" value="ECO:0007669"/>
    <property type="project" value="UniProtKB-ARBA"/>
</dbReference>
<evidence type="ECO:0000313" key="5">
    <source>
        <dbReference type="Proteomes" id="UP000234881"/>
    </source>
</evidence>
<dbReference type="PRINTS" id="PR00080">
    <property type="entry name" value="SDRFAMILY"/>
</dbReference>
<dbReference type="PANTHER" id="PTHR43086">
    <property type="entry name" value="VERY-LONG-CHAIN 3-OXOOACYL-COA REDUCTASE"/>
    <property type="match status" value="1"/>
</dbReference>
<dbReference type="PRINTS" id="PR00081">
    <property type="entry name" value="GDHRDH"/>
</dbReference>
<dbReference type="SUPFAM" id="SSF51735">
    <property type="entry name" value="NAD(P)-binding Rossmann-fold domains"/>
    <property type="match status" value="1"/>
</dbReference>
<dbReference type="RefSeq" id="WP_101532485.1">
    <property type="nucleotide sequence ID" value="NZ_JBFHIU010000064.1"/>
</dbReference>